<dbReference type="EMBL" id="BPVZ01000028">
    <property type="protein sequence ID" value="GKV08403.1"/>
    <property type="molecule type" value="Genomic_DNA"/>
</dbReference>
<gene>
    <name evidence="1" type="ORF">SLEP1_g20035</name>
</gene>
<dbReference type="PANTHER" id="PTHR47880">
    <property type="entry name" value="OS05G0353300 PROTEIN"/>
    <property type="match status" value="1"/>
</dbReference>
<organism evidence="1 2">
    <name type="scientific">Rubroshorea leprosula</name>
    <dbReference type="NCBI Taxonomy" id="152421"/>
    <lineage>
        <taxon>Eukaryota</taxon>
        <taxon>Viridiplantae</taxon>
        <taxon>Streptophyta</taxon>
        <taxon>Embryophyta</taxon>
        <taxon>Tracheophyta</taxon>
        <taxon>Spermatophyta</taxon>
        <taxon>Magnoliopsida</taxon>
        <taxon>eudicotyledons</taxon>
        <taxon>Gunneridae</taxon>
        <taxon>Pentapetalae</taxon>
        <taxon>rosids</taxon>
        <taxon>malvids</taxon>
        <taxon>Malvales</taxon>
        <taxon>Dipterocarpaceae</taxon>
        <taxon>Rubroshorea</taxon>
    </lineage>
</organism>
<dbReference type="Proteomes" id="UP001054252">
    <property type="component" value="Unassembled WGS sequence"/>
</dbReference>
<dbReference type="AlphaFoldDB" id="A0AAV5JAJ2"/>
<evidence type="ECO:0008006" key="3">
    <source>
        <dbReference type="Google" id="ProtNLM"/>
    </source>
</evidence>
<name>A0AAV5JAJ2_9ROSI</name>
<protein>
    <recommendedName>
        <fullName evidence="3">Pentatricopeptide repeat-containing protein</fullName>
    </recommendedName>
</protein>
<dbReference type="Gene3D" id="1.25.40.10">
    <property type="entry name" value="Tetratricopeptide repeat domain"/>
    <property type="match status" value="1"/>
</dbReference>
<evidence type="ECO:0000313" key="2">
    <source>
        <dbReference type="Proteomes" id="UP001054252"/>
    </source>
</evidence>
<reference evidence="1 2" key="1">
    <citation type="journal article" date="2021" name="Commun. Biol.">
        <title>The genome of Shorea leprosula (Dipterocarpaceae) highlights the ecological relevance of drought in aseasonal tropical rainforests.</title>
        <authorList>
            <person name="Ng K.K.S."/>
            <person name="Kobayashi M.J."/>
            <person name="Fawcett J.A."/>
            <person name="Hatakeyama M."/>
            <person name="Paape T."/>
            <person name="Ng C.H."/>
            <person name="Ang C.C."/>
            <person name="Tnah L.H."/>
            <person name="Lee C.T."/>
            <person name="Nishiyama T."/>
            <person name="Sese J."/>
            <person name="O'Brien M.J."/>
            <person name="Copetti D."/>
            <person name="Mohd Noor M.I."/>
            <person name="Ong R.C."/>
            <person name="Putra M."/>
            <person name="Sireger I.Z."/>
            <person name="Indrioko S."/>
            <person name="Kosugi Y."/>
            <person name="Izuno A."/>
            <person name="Isagi Y."/>
            <person name="Lee S.L."/>
            <person name="Shimizu K.K."/>
        </authorList>
    </citation>
    <scope>NUCLEOTIDE SEQUENCE [LARGE SCALE GENOMIC DNA]</scope>
    <source>
        <strain evidence="1">214</strain>
    </source>
</reference>
<accession>A0AAV5JAJ2</accession>
<comment type="caution">
    <text evidence="1">The sequence shown here is derived from an EMBL/GenBank/DDBJ whole genome shotgun (WGS) entry which is preliminary data.</text>
</comment>
<evidence type="ECO:0000313" key="1">
    <source>
        <dbReference type="EMBL" id="GKV08403.1"/>
    </source>
</evidence>
<keyword evidence="2" id="KW-1185">Reference proteome</keyword>
<dbReference type="InterPro" id="IPR011990">
    <property type="entry name" value="TPR-like_helical_dom_sf"/>
</dbReference>
<proteinExistence type="predicted"/>
<sequence>MASALGFTWPTDLSFPFFVPKFYRAFYTEPSSRRISTRIWSHQNPSFVLKRKHPTTREFRLFKSVELEQFITSDDEDEMSEEFFEAIEELERMAREPSDILEEMNDRLSTRELQLVLVYFSQEGRDSWCALEVFEWLKKENKVDNETMELTVSIMCSWVKKLIEGERDAVDVVDLHVDMDCVGLKPGFSMIEKVISMYWEMGKEERAVLFVKEVLKRGIACAEDDGGGHKGGPTGYLAWKMMV</sequence>
<dbReference type="PANTHER" id="PTHR47880:SF1">
    <property type="entry name" value="OS05G0353300 PROTEIN"/>
    <property type="match status" value="1"/>
</dbReference>